<accession>A0ABR2F5W8</accession>
<reference evidence="2 3" key="1">
    <citation type="journal article" date="2024" name="G3 (Bethesda)">
        <title>Genome assembly of Hibiscus sabdariffa L. provides insights into metabolisms of medicinal natural products.</title>
        <authorList>
            <person name="Kim T."/>
        </authorList>
    </citation>
    <scope>NUCLEOTIDE SEQUENCE [LARGE SCALE GENOMIC DNA]</scope>
    <source>
        <strain evidence="2">TK-2024</strain>
        <tissue evidence="2">Old leaves</tissue>
    </source>
</reference>
<proteinExistence type="predicted"/>
<keyword evidence="3" id="KW-1185">Reference proteome</keyword>
<gene>
    <name evidence="2" type="ORF">V6N12_028459</name>
</gene>
<evidence type="ECO:0000256" key="1">
    <source>
        <dbReference type="SAM" id="MobiDB-lite"/>
    </source>
</evidence>
<dbReference type="Proteomes" id="UP001472677">
    <property type="component" value="Unassembled WGS sequence"/>
</dbReference>
<feature type="region of interest" description="Disordered" evidence="1">
    <location>
        <begin position="16"/>
        <end position="48"/>
    </location>
</feature>
<organism evidence="2 3">
    <name type="scientific">Hibiscus sabdariffa</name>
    <name type="common">roselle</name>
    <dbReference type="NCBI Taxonomy" id="183260"/>
    <lineage>
        <taxon>Eukaryota</taxon>
        <taxon>Viridiplantae</taxon>
        <taxon>Streptophyta</taxon>
        <taxon>Embryophyta</taxon>
        <taxon>Tracheophyta</taxon>
        <taxon>Spermatophyta</taxon>
        <taxon>Magnoliopsida</taxon>
        <taxon>eudicotyledons</taxon>
        <taxon>Gunneridae</taxon>
        <taxon>Pentapetalae</taxon>
        <taxon>rosids</taxon>
        <taxon>malvids</taxon>
        <taxon>Malvales</taxon>
        <taxon>Malvaceae</taxon>
        <taxon>Malvoideae</taxon>
        <taxon>Hibiscus</taxon>
    </lineage>
</organism>
<dbReference type="EMBL" id="JBBPBM010000008">
    <property type="protein sequence ID" value="KAK8572405.1"/>
    <property type="molecule type" value="Genomic_DNA"/>
</dbReference>
<protein>
    <submittedName>
        <fullName evidence="2">Uncharacterized protein</fullName>
    </submittedName>
</protein>
<comment type="caution">
    <text evidence="2">The sequence shown here is derived from an EMBL/GenBank/DDBJ whole genome shotgun (WGS) entry which is preliminary data.</text>
</comment>
<sequence length="83" mass="9055">MTESFLGRSEDLTAFGYCGPDLDHGGSVYPPESGKRGYNTSPESESLEPPLGYRIIIDGACWSCGINHETRPVLDPMEPHQAN</sequence>
<name>A0ABR2F5W8_9ROSI</name>
<evidence type="ECO:0000313" key="2">
    <source>
        <dbReference type="EMBL" id="KAK8572405.1"/>
    </source>
</evidence>
<evidence type="ECO:0000313" key="3">
    <source>
        <dbReference type="Proteomes" id="UP001472677"/>
    </source>
</evidence>